<name>A0A4R2NP71_RHOAD</name>
<reference evidence="2 3" key="1">
    <citation type="submission" date="2019-03" db="EMBL/GenBank/DDBJ databases">
        <title>Genomic Encyclopedia of Type Strains, Phase IV (KMG-IV): sequencing the most valuable type-strain genomes for metagenomic binning, comparative biology and taxonomic classification.</title>
        <authorList>
            <person name="Goeker M."/>
        </authorList>
    </citation>
    <scope>NUCLEOTIDE SEQUENCE [LARGE SCALE GENOMIC DNA]</scope>
    <source>
        <strain evidence="2 3">DSM 2781</strain>
    </source>
</reference>
<comment type="caution">
    <text evidence="2">The sequence shown here is derived from an EMBL/GenBank/DDBJ whole genome shotgun (WGS) entry which is preliminary data.</text>
</comment>
<keyword evidence="2" id="KW-0132">Cell division</keyword>
<dbReference type="InterPro" id="IPR007838">
    <property type="entry name" value="Cell_div_ZapA-like"/>
</dbReference>
<keyword evidence="1" id="KW-0175">Coiled coil</keyword>
<dbReference type="Gene3D" id="3.30.160.880">
    <property type="entry name" value="Cell division protein ZapA protomer, N-terminal domain"/>
    <property type="match status" value="1"/>
</dbReference>
<dbReference type="RefSeq" id="WP_132602018.1">
    <property type="nucleotide sequence ID" value="NZ_NRRP01000002.1"/>
</dbReference>
<dbReference type="InterPro" id="IPR042233">
    <property type="entry name" value="Cell_div_ZapA_N"/>
</dbReference>
<evidence type="ECO:0000256" key="1">
    <source>
        <dbReference type="SAM" id="Coils"/>
    </source>
</evidence>
<dbReference type="SUPFAM" id="SSF102829">
    <property type="entry name" value="Cell division protein ZapA-like"/>
    <property type="match status" value="1"/>
</dbReference>
<dbReference type="InterPro" id="IPR036192">
    <property type="entry name" value="Cell_div_ZapA-like_sf"/>
</dbReference>
<keyword evidence="3" id="KW-1185">Reference proteome</keyword>
<proteinExistence type="predicted"/>
<evidence type="ECO:0000313" key="3">
    <source>
        <dbReference type="Proteomes" id="UP000295733"/>
    </source>
</evidence>
<sequence length="134" mass="14044">MPNVEIEIGGRSFEVACKEGEEAYLQAAARALDAEASSLVSQIGRLPEARMLLMAGLMLADRTASMEERLAAAEAKLAETEAELAEMAAAPPPPPERVEIPVIPQSVSDSLAELAARSEALAARVDDKLGETGA</sequence>
<protein>
    <submittedName>
        <fullName evidence="2">Cell division protein ZapA</fullName>
    </submittedName>
</protein>
<dbReference type="Proteomes" id="UP000295733">
    <property type="component" value="Unassembled WGS sequence"/>
</dbReference>
<dbReference type="Pfam" id="PF05164">
    <property type="entry name" value="ZapA"/>
    <property type="match status" value="1"/>
</dbReference>
<dbReference type="GO" id="GO:0051301">
    <property type="term" value="P:cell division"/>
    <property type="evidence" value="ECO:0007669"/>
    <property type="project" value="UniProtKB-KW"/>
</dbReference>
<dbReference type="AlphaFoldDB" id="A0A4R2NP71"/>
<organism evidence="2 3">
    <name type="scientific">Rhodovulum adriaticum</name>
    <name type="common">Rhodopseudomonas adriatica</name>
    <dbReference type="NCBI Taxonomy" id="35804"/>
    <lineage>
        <taxon>Bacteria</taxon>
        <taxon>Pseudomonadati</taxon>
        <taxon>Pseudomonadota</taxon>
        <taxon>Alphaproteobacteria</taxon>
        <taxon>Rhodobacterales</taxon>
        <taxon>Paracoccaceae</taxon>
        <taxon>Rhodovulum</taxon>
    </lineage>
</organism>
<dbReference type="EMBL" id="SLXL01000004">
    <property type="protein sequence ID" value="TCP23104.1"/>
    <property type="molecule type" value="Genomic_DNA"/>
</dbReference>
<gene>
    <name evidence="2" type="ORF">EV656_10475</name>
</gene>
<feature type="coiled-coil region" evidence="1">
    <location>
        <begin position="63"/>
        <end position="90"/>
    </location>
</feature>
<accession>A0A4R2NP71</accession>
<keyword evidence="2" id="KW-0131">Cell cycle</keyword>
<evidence type="ECO:0000313" key="2">
    <source>
        <dbReference type="EMBL" id="TCP23104.1"/>
    </source>
</evidence>